<dbReference type="RefSeq" id="WP_157842609.1">
    <property type="nucleotide sequence ID" value="NZ_BAFN01000001.1"/>
</dbReference>
<feature type="domain" description="Transcriptional coactivator p15 (PC4) C-terminal" evidence="1">
    <location>
        <begin position="14"/>
        <end position="63"/>
    </location>
</feature>
<accession>A0ABQ0K2K0</accession>
<dbReference type="EMBL" id="BAFN01000001">
    <property type="protein sequence ID" value="GAN35148.1"/>
    <property type="molecule type" value="Genomic_DNA"/>
</dbReference>
<sequence>MVEGVMLGEIVKSETDKIVISAKEYKGRKYVDIRTFFQGDDGNYLPTKKGVTFSPKFIEAMIKILQKGVVKTQ</sequence>
<proteinExistence type="predicted"/>
<evidence type="ECO:0000313" key="3">
    <source>
        <dbReference type="Proteomes" id="UP000032309"/>
    </source>
</evidence>
<gene>
    <name evidence="2" type="ORF">BROSI_A3694</name>
</gene>
<dbReference type="InterPro" id="IPR003173">
    <property type="entry name" value="PC4_C"/>
</dbReference>
<comment type="caution">
    <text evidence="2">The sequence shown here is derived from an EMBL/GenBank/DDBJ whole genome shotgun (WGS) entry which is preliminary data.</text>
</comment>
<dbReference type="Proteomes" id="UP000032309">
    <property type="component" value="Unassembled WGS sequence"/>
</dbReference>
<dbReference type="SUPFAM" id="SSF54447">
    <property type="entry name" value="ssDNA-binding transcriptional regulator domain"/>
    <property type="match status" value="1"/>
</dbReference>
<keyword evidence="3" id="KW-1185">Reference proteome</keyword>
<evidence type="ECO:0000313" key="2">
    <source>
        <dbReference type="EMBL" id="GAN35148.1"/>
    </source>
</evidence>
<dbReference type="Gene3D" id="2.30.31.10">
    <property type="entry name" value="Transcriptional Coactivator Pc4, Chain A"/>
    <property type="match status" value="1"/>
</dbReference>
<organism evidence="2 3">
    <name type="scientific">Candidatus Brocadia sinica JPN1</name>
    <dbReference type="NCBI Taxonomy" id="1197129"/>
    <lineage>
        <taxon>Bacteria</taxon>
        <taxon>Pseudomonadati</taxon>
        <taxon>Planctomycetota</taxon>
        <taxon>Candidatus Brocadiia</taxon>
        <taxon>Candidatus Brocadiales</taxon>
        <taxon>Candidatus Brocadiaceae</taxon>
        <taxon>Candidatus Brocadia</taxon>
    </lineage>
</organism>
<protein>
    <submittedName>
        <fullName evidence="2">Transcriptional coactivator p15</fullName>
    </submittedName>
</protein>
<dbReference type="Pfam" id="PF02229">
    <property type="entry name" value="PC4"/>
    <property type="match status" value="1"/>
</dbReference>
<evidence type="ECO:0000259" key="1">
    <source>
        <dbReference type="Pfam" id="PF02229"/>
    </source>
</evidence>
<reference evidence="3" key="1">
    <citation type="journal article" date="2015" name="Genome Announc.">
        <title>Draft Genome Sequence of an Anaerobic Ammonium-Oxidizing Bacterium, "Candidatus Brocadia sinica".</title>
        <authorList>
            <person name="Oshiki M."/>
            <person name="Shinyako-Hata K."/>
            <person name="Satoh H."/>
            <person name="Okabe S."/>
        </authorList>
    </citation>
    <scope>NUCLEOTIDE SEQUENCE [LARGE SCALE GENOMIC DNA]</scope>
    <source>
        <strain evidence="3">JPN1</strain>
    </source>
</reference>
<name>A0ABQ0K2K0_9BACT</name>
<dbReference type="InterPro" id="IPR009044">
    <property type="entry name" value="ssDNA-bd_transcriptional_reg"/>
</dbReference>